<gene>
    <name evidence="1" type="ORF">E4U09_005039</name>
</gene>
<organism evidence="1 2">
    <name type="scientific">Claviceps aff. purpurea</name>
    <dbReference type="NCBI Taxonomy" id="1967640"/>
    <lineage>
        <taxon>Eukaryota</taxon>
        <taxon>Fungi</taxon>
        <taxon>Dikarya</taxon>
        <taxon>Ascomycota</taxon>
        <taxon>Pezizomycotina</taxon>
        <taxon>Sordariomycetes</taxon>
        <taxon>Hypocreomycetidae</taxon>
        <taxon>Hypocreales</taxon>
        <taxon>Clavicipitaceae</taxon>
        <taxon>Claviceps</taxon>
    </lineage>
</organism>
<dbReference type="Proteomes" id="UP000707071">
    <property type="component" value="Unassembled WGS sequence"/>
</dbReference>
<sequence>MSAITSSISVVMPTPVKHHQNVGSFNGGEDVQRWLKKVQRAYRLANVGMSAH</sequence>
<protein>
    <submittedName>
        <fullName evidence="1">Uncharacterized protein</fullName>
    </submittedName>
</protein>
<proteinExistence type="predicted"/>
<evidence type="ECO:0000313" key="1">
    <source>
        <dbReference type="EMBL" id="KAG6301585.1"/>
    </source>
</evidence>
<dbReference type="EMBL" id="SRRH01000041">
    <property type="protein sequence ID" value="KAG6301585.1"/>
    <property type="molecule type" value="Genomic_DNA"/>
</dbReference>
<evidence type="ECO:0000313" key="2">
    <source>
        <dbReference type="Proteomes" id="UP000707071"/>
    </source>
</evidence>
<dbReference type="AlphaFoldDB" id="A0A9P7QM00"/>
<reference evidence="1 2" key="1">
    <citation type="journal article" date="2020" name="bioRxiv">
        <title>Whole genome comparisons of ergot fungi reveals the divergence and evolution of species within the genus Claviceps are the result of varying mechanisms driving genome evolution and host range expansion.</title>
        <authorList>
            <person name="Wyka S.A."/>
            <person name="Mondo S.J."/>
            <person name="Liu M."/>
            <person name="Dettman J."/>
            <person name="Nalam V."/>
            <person name="Broders K.D."/>
        </authorList>
    </citation>
    <scope>NUCLEOTIDE SEQUENCE [LARGE SCALE GENOMIC DNA]</scope>
    <source>
        <strain evidence="1 2">Clav52</strain>
    </source>
</reference>
<name>A0A9P7QM00_9HYPO</name>
<comment type="caution">
    <text evidence="1">The sequence shown here is derived from an EMBL/GenBank/DDBJ whole genome shotgun (WGS) entry which is preliminary data.</text>
</comment>
<keyword evidence="2" id="KW-1185">Reference proteome</keyword>
<feature type="non-terminal residue" evidence="1">
    <location>
        <position position="52"/>
    </location>
</feature>
<accession>A0A9P7QM00</accession>